<evidence type="ECO:0000313" key="4">
    <source>
        <dbReference type="Proteomes" id="UP001358417"/>
    </source>
</evidence>
<gene>
    <name evidence="3" type="ORF">LTR84_011188</name>
</gene>
<feature type="transmembrane region" description="Helical" evidence="2">
    <location>
        <begin position="576"/>
        <end position="596"/>
    </location>
</feature>
<feature type="region of interest" description="Disordered" evidence="1">
    <location>
        <begin position="364"/>
        <end position="554"/>
    </location>
</feature>
<dbReference type="GO" id="GO:1903778">
    <property type="term" value="P:protein localization to vacuolar membrane"/>
    <property type="evidence" value="ECO:0007669"/>
    <property type="project" value="TreeGrafter"/>
</dbReference>
<feature type="region of interest" description="Disordered" evidence="1">
    <location>
        <begin position="772"/>
        <end position="805"/>
    </location>
</feature>
<dbReference type="EMBL" id="JAVRRD010000005">
    <property type="protein sequence ID" value="KAK5058924.1"/>
    <property type="molecule type" value="Genomic_DNA"/>
</dbReference>
<feature type="compositionally biased region" description="Basic and acidic residues" evidence="1">
    <location>
        <begin position="219"/>
        <end position="234"/>
    </location>
</feature>
<feature type="compositionally biased region" description="Pro residues" evidence="1">
    <location>
        <begin position="117"/>
        <end position="129"/>
    </location>
</feature>
<comment type="caution">
    <text evidence="3">The sequence shown here is derived from an EMBL/GenBank/DDBJ whole genome shotgun (WGS) entry which is preliminary data.</text>
</comment>
<accession>A0AAV9NM76</accession>
<feature type="compositionally biased region" description="Polar residues" evidence="1">
    <location>
        <begin position="135"/>
        <end position="144"/>
    </location>
</feature>
<organism evidence="3 4">
    <name type="scientific">Exophiala bonariae</name>
    <dbReference type="NCBI Taxonomy" id="1690606"/>
    <lineage>
        <taxon>Eukaryota</taxon>
        <taxon>Fungi</taxon>
        <taxon>Dikarya</taxon>
        <taxon>Ascomycota</taxon>
        <taxon>Pezizomycotina</taxon>
        <taxon>Eurotiomycetes</taxon>
        <taxon>Chaetothyriomycetidae</taxon>
        <taxon>Chaetothyriales</taxon>
        <taxon>Herpotrichiellaceae</taxon>
        <taxon>Exophiala</taxon>
    </lineage>
</organism>
<dbReference type="GO" id="GO:0000329">
    <property type="term" value="C:fungal-type vacuole membrane"/>
    <property type="evidence" value="ECO:0007669"/>
    <property type="project" value="TreeGrafter"/>
</dbReference>
<dbReference type="RefSeq" id="XP_064709447.1">
    <property type="nucleotide sequence ID" value="XM_064854721.1"/>
</dbReference>
<dbReference type="Proteomes" id="UP001358417">
    <property type="component" value="Unassembled WGS sequence"/>
</dbReference>
<feature type="compositionally biased region" description="Basic residues" evidence="1">
    <location>
        <begin position="456"/>
        <end position="469"/>
    </location>
</feature>
<dbReference type="PANTHER" id="PTHR28258">
    <property type="entry name" value="VACUOLAR SEGREGATION PROTEIN 7"/>
    <property type="match status" value="1"/>
</dbReference>
<feature type="compositionally biased region" description="Polar residues" evidence="1">
    <location>
        <begin position="472"/>
        <end position="515"/>
    </location>
</feature>
<evidence type="ECO:0000256" key="2">
    <source>
        <dbReference type="SAM" id="Phobius"/>
    </source>
</evidence>
<dbReference type="Pfam" id="PF12751">
    <property type="entry name" value="Vac7"/>
    <property type="match status" value="1"/>
</dbReference>
<feature type="compositionally biased region" description="Pro residues" evidence="1">
    <location>
        <begin position="1"/>
        <end position="13"/>
    </location>
</feature>
<feature type="compositionally biased region" description="Low complexity" evidence="1">
    <location>
        <begin position="289"/>
        <end position="300"/>
    </location>
</feature>
<name>A0AAV9NM76_9EURO</name>
<keyword evidence="2" id="KW-0812">Transmembrane</keyword>
<dbReference type="GO" id="GO:0070772">
    <property type="term" value="C:PAS complex"/>
    <property type="evidence" value="ECO:0007669"/>
    <property type="project" value="TreeGrafter"/>
</dbReference>
<feature type="compositionally biased region" description="Polar residues" evidence="1">
    <location>
        <begin position="796"/>
        <end position="805"/>
    </location>
</feature>
<proteinExistence type="predicted"/>
<keyword evidence="2" id="KW-1133">Transmembrane helix</keyword>
<dbReference type="PANTHER" id="PTHR28258:SF1">
    <property type="entry name" value="VACUOLAR SEGREGATION PROTEIN 7"/>
    <property type="match status" value="1"/>
</dbReference>
<feature type="region of interest" description="Disordered" evidence="1">
    <location>
        <begin position="1"/>
        <end position="351"/>
    </location>
</feature>
<dbReference type="GO" id="GO:0000011">
    <property type="term" value="P:vacuole inheritance"/>
    <property type="evidence" value="ECO:0007669"/>
    <property type="project" value="TreeGrafter"/>
</dbReference>
<sequence length="805" mass="87051">MSAPSENPPPLGPGPVDQSKTSRENSPARNSRSVSAIPHLSRSRKNSQEFSPTRNATAGGSLSTVPSAAAVQRALSAQRPILPPASVDGVLEGARSGERQMKSGQTSPAWRTAPRVKSPPPKNGRVPPPKKSETEQTPSNTSSKRLAAASSPEQVGAMLVNDSQEPERNNSAVRTPRGPSTGTSLLETVAESSLPTTPSIGPVLSSPLESRVEVPSLDPKVDVQAESSIAKEGDGSGGDVSTKPNTSKTENGRRSRAPSTSRPASELAKRSLTNLTTAKNKPTVDPPRTMTVETETVTSMPQLLNPDRGASGRDGTGSIRAKPSSETIRPKKEKKKTTRKTPSLHAGTATSKADLFEARVASAVDEADSSDSDETFVYESNPVDRPMRHHSRTPSATSLTSQDQFGTRNKHGVRNGSHAIAGKKSMKFSNNTYNNHLDGEPGADGRGSQRNASSTPRHHHISRHGRPHHTSILDTDSPFTQASKQHSPRSSVNNLSRFSRPNSPRVSNGRLPNTSRKGDPYDAYDDAADDERAPLIGSVRINRSRHSRRPQSGSFRPMDYNDGYEQNYCGRWGSCAFLAFILVLVCMGIATFVVAVNRPLMDVSIKHIQNVLASEQEIMLDLHVEATNMNLFVITVTDLDVNLFAESPYVGTNEDWKGGETTLRWVKRGSYWPPWQSPDGVDEGTDPIDDPEPGTQKMLLGRIFEFDSPLVFDASPVRRTRSSSVGEIRLAKPGNRTEEGGSARWERVLQHPYDLIVRGVIKYQLPLSSKSRSAKIGSRIKVLPSDDTGDGPGDKLNSSWAVGGR</sequence>
<reference evidence="3 4" key="1">
    <citation type="submission" date="2023-08" db="EMBL/GenBank/DDBJ databases">
        <title>Black Yeasts Isolated from many extreme environments.</title>
        <authorList>
            <person name="Coleine C."/>
            <person name="Stajich J.E."/>
            <person name="Selbmann L."/>
        </authorList>
    </citation>
    <scope>NUCLEOTIDE SEQUENCE [LARGE SCALE GENOMIC DNA]</scope>
    <source>
        <strain evidence="3 4">CCFEE 5792</strain>
    </source>
</reference>
<feature type="compositionally biased region" description="Polar residues" evidence="1">
    <location>
        <begin position="24"/>
        <end position="34"/>
    </location>
</feature>
<feature type="compositionally biased region" description="Polar residues" evidence="1">
    <location>
        <begin position="169"/>
        <end position="199"/>
    </location>
</feature>
<evidence type="ECO:0008006" key="5">
    <source>
        <dbReference type="Google" id="ProtNLM"/>
    </source>
</evidence>
<feature type="compositionally biased region" description="Polar residues" evidence="1">
    <location>
        <begin position="48"/>
        <end position="66"/>
    </location>
</feature>
<keyword evidence="2" id="KW-0472">Membrane</keyword>
<feature type="compositionally biased region" description="Acidic residues" evidence="1">
    <location>
        <begin position="365"/>
        <end position="376"/>
    </location>
</feature>
<evidence type="ECO:0000313" key="3">
    <source>
        <dbReference type="EMBL" id="KAK5058924.1"/>
    </source>
</evidence>
<feature type="compositionally biased region" description="Polar residues" evidence="1">
    <location>
        <begin position="393"/>
        <end position="407"/>
    </location>
</feature>
<keyword evidence="4" id="KW-1185">Reference proteome</keyword>
<feature type="compositionally biased region" description="Polar residues" evidence="1">
    <location>
        <begin position="271"/>
        <end position="280"/>
    </location>
</feature>
<dbReference type="GeneID" id="89979342"/>
<dbReference type="AlphaFoldDB" id="A0AAV9NM76"/>
<evidence type="ECO:0000256" key="1">
    <source>
        <dbReference type="SAM" id="MobiDB-lite"/>
    </source>
</evidence>
<dbReference type="GO" id="GO:0010513">
    <property type="term" value="P:positive regulation of phosphatidylinositol biosynthetic process"/>
    <property type="evidence" value="ECO:0007669"/>
    <property type="project" value="TreeGrafter"/>
</dbReference>
<dbReference type="InterPro" id="IPR024260">
    <property type="entry name" value="Vac7"/>
</dbReference>
<protein>
    <recommendedName>
        <fullName evidence="5">Vacuolar segregation subunit 7</fullName>
    </recommendedName>
</protein>